<dbReference type="SMART" id="SM00418">
    <property type="entry name" value="HTH_ARSR"/>
    <property type="match status" value="1"/>
</dbReference>
<evidence type="ECO:0000256" key="1">
    <source>
        <dbReference type="ARBA" id="ARBA00023015"/>
    </source>
</evidence>
<dbReference type="GO" id="GO:0003700">
    <property type="term" value="F:DNA-binding transcription factor activity"/>
    <property type="evidence" value="ECO:0007669"/>
    <property type="project" value="InterPro"/>
</dbReference>
<evidence type="ECO:0000259" key="4">
    <source>
        <dbReference type="PROSITE" id="PS50987"/>
    </source>
</evidence>
<organism evidence="5">
    <name type="scientific">Candidatus Methanomethylicus mesodigestus</name>
    <dbReference type="NCBI Taxonomy" id="1867258"/>
    <lineage>
        <taxon>Archaea</taxon>
        <taxon>Thermoproteota</taxon>
        <taxon>Methanosuratincolia</taxon>
        <taxon>Candidatus Methanomethylicales</taxon>
        <taxon>Candidatus Methanomethylicaceae</taxon>
        <taxon>Candidatus Methanomethylicus</taxon>
    </lineage>
</organism>
<dbReference type="InterPro" id="IPR036390">
    <property type="entry name" value="WH_DNA-bd_sf"/>
</dbReference>
<evidence type="ECO:0000256" key="3">
    <source>
        <dbReference type="ARBA" id="ARBA00023163"/>
    </source>
</evidence>
<gene>
    <name evidence="5" type="ORF">ENS19_03015</name>
</gene>
<dbReference type="InterPro" id="IPR001845">
    <property type="entry name" value="HTH_ArsR_DNA-bd_dom"/>
</dbReference>
<keyword evidence="3" id="KW-0804">Transcription</keyword>
<protein>
    <submittedName>
        <fullName evidence="5">ArsR family transcriptional regulator</fullName>
    </submittedName>
</protein>
<sequence length="201" mass="23208">MKMVQLIDDKDVAEVLIDPIRRTILTVLADEEMTESMLARHLGFTESAIGHHLRVLEREKLIRISKQVPENHGIIQKFYAAEAKAYIIDTRKLPIKISKYFQPVNIERVRSLLSIMRVERKTLLTDQTIEELALNLTNLIAESAEAYNDQDFDGDREEAYMRIYSKAFETFVLKYGRRLDMGGEIESGSKTESIKMKVREG</sequence>
<accession>A0A7C3IWY7</accession>
<proteinExistence type="predicted"/>
<evidence type="ECO:0000313" key="5">
    <source>
        <dbReference type="EMBL" id="HFK20230.1"/>
    </source>
</evidence>
<dbReference type="PANTHER" id="PTHR33154">
    <property type="entry name" value="TRANSCRIPTIONAL REGULATOR, ARSR FAMILY"/>
    <property type="match status" value="1"/>
</dbReference>
<comment type="caution">
    <text evidence="5">The sequence shown here is derived from an EMBL/GenBank/DDBJ whole genome shotgun (WGS) entry which is preliminary data.</text>
</comment>
<dbReference type="EMBL" id="DSTX01000002">
    <property type="protein sequence ID" value="HFK20230.1"/>
    <property type="molecule type" value="Genomic_DNA"/>
</dbReference>
<name>A0A7C3IWY7_9CREN</name>
<dbReference type="InterPro" id="IPR036388">
    <property type="entry name" value="WH-like_DNA-bd_sf"/>
</dbReference>
<dbReference type="CDD" id="cd00090">
    <property type="entry name" value="HTH_ARSR"/>
    <property type="match status" value="1"/>
</dbReference>
<dbReference type="InterPro" id="IPR011991">
    <property type="entry name" value="ArsR-like_HTH"/>
</dbReference>
<evidence type="ECO:0000256" key="2">
    <source>
        <dbReference type="ARBA" id="ARBA00023125"/>
    </source>
</evidence>
<dbReference type="AlphaFoldDB" id="A0A7C3IWY7"/>
<dbReference type="Gene3D" id="1.10.10.10">
    <property type="entry name" value="Winged helix-like DNA-binding domain superfamily/Winged helix DNA-binding domain"/>
    <property type="match status" value="1"/>
</dbReference>
<reference evidence="5" key="1">
    <citation type="journal article" date="2020" name="mSystems">
        <title>Genome- and Community-Level Interaction Insights into Carbon Utilization and Element Cycling Functions of Hydrothermarchaeota in Hydrothermal Sediment.</title>
        <authorList>
            <person name="Zhou Z."/>
            <person name="Liu Y."/>
            <person name="Xu W."/>
            <person name="Pan J."/>
            <person name="Luo Z.H."/>
            <person name="Li M."/>
        </authorList>
    </citation>
    <scope>NUCLEOTIDE SEQUENCE [LARGE SCALE GENOMIC DNA]</scope>
    <source>
        <strain evidence="5">SpSt-468</strain>
    </source>
</reference>
<feature type="domain" description="HTH arsR-type" evidence="4">
    <location>
        <begin position="1"/>
        <end position="95"/>
    </location>
</feature>
<dbReference type="Pfam" id="PF01022">
    <property type="entry name" value="HTH_5"/>
    <property type="match status" value="1"/>
</dbReference>
<dbReference type="InterPro" id="IPR051081">
    <property type="entry name" value="HTH_MetalResp_TranReg"/>
</dbReference>
<keyword evidence="1" id="KW-0805">Transcription regulation</keyword>
<keyword evidence="2" id="KW-0238">DNA-binding</keyword>
<dbReference type="GO" id="GO:0003677">
    <property type="term" value="F:DNA binding"/>
    <property type="evidence" value="ECO:0007669"/>
    <property type="project" value="UniProtKB-KW"/>
</dbReference>
<dbReference type="PANTHER" id="PTHR33154:SF33">
    <property type="entry name" value="TRANSCRIPTIONAL REPRESSOR SDPR"/>
    <property type="match status" value="1"/>
</dbReference>
<dbReference type="SUPFAM" id="SSF46785">
    <property type="entry name" value="Winged helix' DNA-binding domain"/>
    <property type="match status" value="1"/>
</dbReference>
<dbReference type="PROSITE" id="PS50987">
    <property type="entry name" value="HTH_ARSR_2"/>
    <property type="match status" value="1"/>
</dbReference>